<evidence type="ECO:0008006" key="4">
    <source>
        <dbReference type="Google" id="ProtNLM"/>
    </source>
</evidence>
<dbReference type="Proteomes" id="UP000178943">
    <property type="component" value="Unassembled WGS sequence"/>
</dbReference>
<feature type="transmembrane region" description="Helical" evidence="1">
    <location>
        <begin position="338"/>
        <end position="359"/>
    </location>
</feature>
<keyword evidence="1" id="KW-0472">Membrane</keyword>
<comment type="caution">
    <text evidence="2">The sequence shown here is derived from an EMBL/GenBank/DDBJ whole genome shotgun (WGS) entry which is preliminary data.</text>
</comment>
<feature type="transmembrane region" description="Helical" evidence="1">
    <location>
        <begin position="234"/>
        <end position="256"/>
    </location>
</feature>
<feature type="transmembrane region" description="Helical" evidence="1">
    <location>
        <begin position="379"/>
        <end position="397"/>
    </location>
</feature>
<accession>A0A1F5VM37</accession>
<reference evidence="2 3" key="1">
    <citation type="journal article" date="2016" name="Nat. Commun.">
        <title>Thousands of microbial genomes shed light on interconnected biogeochemical processes in an aquifer system.</title>
        <authorList>
            <person name="Anantharaman K."/>
            <person name="Brown C.T."/>
            <person name="Hug L.A."/>
            <person name="Sharon I."/>
            <person name="Castelle C.J."/>
            <person name="Probst A.J."/>
            <person name="Thomas B.C."/>
            <person name="Singh A."/>
            <person name="Wilkins M.J."/>
            <person name="Karaoz U."/>
            <person name="Brodie E.L."/>
            <person name="Williams K.H."/>
            <person name="Hubbard S.S."/>
            <person name="Banfield J.F."/>
        </authorList>
    </citation>
    <scope>NUCLEOTIDE SEQUENCE [LARGE SCALE GENOMIC DNA]</scope>
</reference>
<feature type="transmembrane region" description="Helical" evidence="1">
    <location>
        <begin position="137"/>
        <end position="159"/>
    </location>
</feature>
<feature type="transmembrane region" description="Helical" evidence="1">
    <location>
        <begin position="81"/>
        <end position="102"/>
    </location>
</feature>
<protein>
    <recommendedName>
        <fullName evidence="4">Glycosyltransferase RgtA/B/C/D-like domain-containing protein</fullName>
    </recommendedName>
</protein>
<feature type="transmembrane region" description="Helical" evidence="1">
    <location>
        <begin position="108"/>
        <end position="130"/>
    </location>
</feature>
<sequence>MKKKIKALMHLLKTPEFWIILFLLLYATANRYPLLSHISTHTYYAGADYYIFTWILSWNCHALETLDFAHYWATNAMHPYPYALAFSENLSGLLPIAFPIWLLSHNPILTINLTLQLLLCLTAISTYLVLRKLIGNGLSALTGTIIFVFYPYTLLGYTIGHPHMVALMWLPLICYANWKFWHDGKWKYWFIIMFFWLWNFLISLYVGILMTIFFGLWNLIWFFYERSLFTVKKIIKCLAGVLLVWLLMIPVFLVYYNVTQNMGAIRTLEHQLHYTGYVWSWFTTQQDNWLWGQKLNILPPSRILSREDAMFPGIIAICLFLISYFIKNIPCWLKSMRWSAVILALCAIGPSTIGIPYNIPLPYTVLWYLFPPLHAIRNPHRLSIFALLGASFIATFILQKFTPLSKKYLVIKITVLTILCLELFTYSVPQEAMHPGVAGIYKQLAKENNQLTIIELPMPRNWMGWMSETKPLINSTYHWNTIINGLSGLWPPIQFQAGREFKDFPSPHTISFLQSLGVDTVL</sequence>
<proteinExistence type="predicted"/>
<evidence type="ECO:0000313" key="2">
    <source>
        <dbReference type="EMBL" id="OGF64061.1"/>
    </source>
</evidence>
<dbReference type="EMBL" id="MFGW01000141">
    <property type="protein sequence ID" value="OGF64061.1"/>
    <property type="molecule type" value="Genomic_DNA"/>
</dbReference>
<dbReference type="STRING" id="1817863.A2Y62_15480"/>
<name>A0A1F5VM37_9BACT</name>
<keyword evidence="1" id="KW-0812">Transmembrane</keyword>
<gene>
    <name evidence="2" type="ORF">A2Y62_15480</name>
</gene>
<organism evidence="2 3">
    <name type="scientific">Candidatus Fischerbacteria bacterium RBG_13_37_8</name>
    <dbReference type="NCBI Taxonomy" id="1817863"/>
    <lineage>
        <taxon>Bacteria</taxon>
        <taxon>Candidatus Fischeribacteriota</taxon>
    </lineage>
</organism>
<keyword evidence="1" id="KW-1133">Transmembrane helix</keyword>
<evidence type="ECO:0000313" key="3">
    <source>
        <dbReference type="Proteomes" id="UP000178943"/>
    </source>
</evidence>
<feature type="non-terminal residue" evidence="2">
    <location>
        <position position="522"/>
    </location>
</feature>
<feature type="transmembrane region" description="Helical" evidence="1">
    <location>
        <begin position="309"/>
        <end position="326"/>
    </location>
</feature>
<dbReference type="AlphaFoldDB" id="A0A1F5VM37"/>
<feature type="transmembrane region" description="Helical" evidence="1">
    <location>
        <begin position="189"/>
        <end position="222"/>
    </location>
</feature>
<feature type="transmembrane region" description="Helical" evidence="1">
    <location>
        <begin position="49"/>
        <end position="69"/>
    </location>
</feature>
<evidence type="ECO:0000256" key="1">
    <source>
        <dbReference type="SAM" id="Phobius"/>
    </source>
</evidence>